<keyword evidence="1" id="KW-0472">Membrane</keyword>
<comment type="caution">
    <text evidence="2">The sequence shown here is derived from an EMBL/GenBank/DDBJ whole genome shotgun (WGS) entry which is preliminary data.</text>
</comment>
<reference evidence="4 5" key="1">
    <citation type="submission" date="2019-05" db="EMBL/GenBank/DDBJ databases">
        <title>Emergence of the Ug99 lineage of the wheat stem rust pathogen through somatic hybridization.</title>
        <authorList>
            <person name="Li F."/>
            <person name="Upadhyaya N.M."/>
            <person name="Sperschneider J."/>
            <person name="Matny O."/>
            <person name="Nguyen-Phuc H."/>
            <person name="Mago R."/>
            <person name="Raley C."/>
            <person name="Miller M.E."/>
            <person name="Silverstein K.A.T."/>
            <person name="Henningsen E."/>
            <person name="Hirsch C.D."/>
            <person name="Visser B."/>
            <person name="Pretorius Z.A."/>
            <person name="Steffenson B.J."/>
            <person name="Schwessinger B."/>
            <person name="Dodds P.N."/>
            <person name="Figueroa M."/>
        </authorList>
    </citation>
    <scope>NUCLEOTIDE SEQUENCE [LARGE SCALE GENOMIC DNA]</scope>
    <source>
        <strain evidence="2">21-0</strain>
        <strain evidence="3 5">Ug99</strain>
    </source>
</reference>
<name>A0A5B0M0V8_PUCGR</name>
<proteinExistence type="predicted"/>
<keyword evidence="1" id="KW-0812">Transmembrane</keyword>
<accession>A0A5B0M0V8</accession>
<organism evidence="2 4">
    <name type="scientific">Puccinia graminis f. sp. tritici</name>
    <dbReference type="NCBI Taxonomy" id="56615"/>
    <lineage>
        <taxon>Eukaryota</taxon>
        <taxon>Fungi</taxon>
        <taxon>Dikarya</taxon>
        <taxon>Basidiomycota</taxon>
        <taxon>Pucciniomycotina</taxon>
        <taxon>Pucciniomycetes</taxon>
        <taxon>Pucciniales</taxon>
        <taxon>Pucciniaceae</taxon>
        <taxon>Puccinia</taxon>
    </lineage>
</organism>
<gene>
    <name evidence="2" type="ORF">PGT21_012593</name>
    <name evidence="3" type="ORF">PGTUg99_031042</name>
</gene>
<sequence length="135" mass="15510">MKSSLHFILRVLIISLMVHQIIGPTIIPVIFDKLSQYIALPAKFDVKERQEVHFSIHFRLILVVHPLDRSWVFQNRSSGVVSFKVRQKNNDQVQEFAAKIPPDGRETLPEGEFCIFQALEVKITSISDPKVHPQP</sequence>
<evidence type="ECO:0000256" key="1">
    <source>
        <dbReference type="SAM" id="Phobius"/>
    </source>
</evidence>
<dbReference type="Proteomes" id="UP000325313">
    <property type="component" value="Unassembled WGS sequence"/>
</dbReference>
<evidence type="ECO:0000313" key="2">
    <source>
        <dbReference type="EMBL" id="KAA1070452.1"/>
    </source>
</evidence>
<dbReference type="AlphaFoldDB" id="A0A5B0M0V8"/>
<evidence type="ECO:0000313" key="4">
    <source>
        <dbReference type="Proteomes" id="UP000324748"/>
    </source>
</evidence>
<dbReference type="Proteomes" id="UP000324748">
    <property type="component" value="Unassembled WGS sequence"/>
</dbReference>
<dbReference type="EMBL" id="VDEP01000404">
    <property type="protein sequence ID" value="KAA1089949.1"/>
    <property type="molecule type" value="Genomic_DNA"/>
</dbReference>
<dbReference type="EMBL" id="VSWC01000171">
    <property type="protein sequence ID" value="KAA1070452.1"/>
    <property type="molecule type" value="Genomic_DNA"/>
</dbReference>
<keyword evidence="1" id="KW-1133">Transmembrane helix</keyword>
<evidence type="ECO:0000313" key="5">
    <source>
        <dbReference type="Proteomes" id="UP000325313"/>
    </source>
</evidence>
<protein>
    <submittedName>
        <fullName evidence="2">Uncharacterized protein</fullName>
    </submittedName>
</protein>
<dbReference type="OrthoDB" id="2510610at2759"/>
<keyword evidence="4" id="KW-1185">Reference proteome</keyword>
<feature type="transmembrane region" description="Helical" evidence="1">
    <location>
        <begin position="7"/>
        <end position="31"/>
    </location>
</feature>
<evidence type="ECO:0000313" key="3">
    <source>
        <dbReference type="EMBL" id="KAA1089949.1"/>
    </source>
</evidence>